<dbReference type="GO" id="GO:0004190">
    <property type="term" value="F:aspartic-type endopeptidase activity"/>
    <property type="evidence" value="ECO:0007669"/>
    <property type="project" value="InterPro"/>
</dbReference>
<evidence type="ECO:0000313" key="8">
    <source>
        <dbReference type="Proteomes" id="UP001359559"/>
    </source>
</evidence>
<feature type="signal peptide" evidence="5">
    <location>
        <begin position="1"/>
        <end position="31"/>
    </location>
</feature>
<dbReference type="Pfam" id="PF14541">
    <property type="entry name" value="TAXi_C"/>
    <property type="match status" value="1"/>
</dbReference>
<accession>A0AAN9P5G1</accession>
<dbReference type="FunFam" id="2.40.70.10:FF:000041">
    <property type="entry name" value="Basic 7S globulin"/>
    <property type="match status" value="1"/>
</dbReference>
<dbReference type="InterPro" id="IPR001461">
    <property type="entry name" value="Aspartic_peptidase_A1"/>
</dbReference>
<dbReference type="FunFam" id="2.40.70.10:FF:000096">
    <property type="entry name" value="Basic 7S globulin"/>
    <property type="match status" value="1"/>
</dbReference>
<dbReference type="GO" id="GO:0005576">
    <property type="term" value="C:extracellular region"/>
    <property type="evidence" value="ECO:0007669"/>
    <property type="project" value="UniProtKB-SubCell"/>
</dbReference>
<dbReference type="PANTHER" id="PTHR47965">
    <property type="entry name" value="ASPARTYL PROTEASE-RELATED"/>
    <property type="match status" value="1"/>
</dbReference>
<evidence type="ECO:0000256" key="3">
    <source>
        <dbReference type="ARBA" id="ARBA00022525"/>
    </source>
</evidence>
<evidence type="ECO:0000256" key="1">
    <source>
        <dbReference type="ARBA" id="ARBA00004239"/>
    </source>
</evidence>
<name>A0AAN9P5G1_CLITE</name>
<dbReference type="AlphaFoldDB" id="A0AAN9P5G1"/>
<dbReference type="Proteomes" id="UP001359559">
    <property type="component" value="Unassembled WGS sequence"/>
</dbReference>
<dbReference type="InterPro" id="IPR032799">
    <property type="entry name" value="TAXi_C"/>
</dbReference>
<feature type="domain" description="Peptidase A1" evidence="6">
    <location>
        <begin position="47"/>
        <end position="426"/>
    </location>
</feature>
<dbReference type="PANTHER" id="PTHR47965:SF6">
    <property type="entry name" value="ASPARTIC PROTEINASE GIP1-RELATED"/>
    <property type="match status" value="1"/>
</dbReference>
<keyword evidence="3" id="KW-0964">Secreted</keyword>
<dbReference type="SUPFAM" id="SSF50630">
    <property type="entry name" value="Acid proteases"/>
    <property type="match status" value="1"/>
</dbReference>
<reference evidence="7 8" key="1">
    <citation type="submission" date="2024-01" db="EMBL/GenBank/DDBJ databases">
        <title>The genomes of 5 underutilized Papilionoideae crops provide insights into root nodulation and disease resistance.</title>
        <authorList>
            <person name="Yuan L."/>
        </authorList>
    </citation>
    <scope>NUCLEOTIDE SEQUENCE [LARGE SCALE GENOMIC DNA]</scope>
    <source>
        <strain evidence="7">LY-2023</strain>
        <tissue evidence="7">Leaf</tissue>
    </source>
</reference>
<evidence type="ECO:0000256" key="2">
    <source>
        <dbReference type="ARBA" id="ARBA00007447"/>
    </source>
</evidence>
<gene>
    <name evidence="7" type="ORF">RJT34_20148</name>
</gene>
<comment type="similarity">
    <text evidence="2">Belongs to the peptidase A1 family.</text>
</comment>
<feature type="chain" id="PRO_5042948739" description="Peptidase A1 domain-containing protein" evidence="5">
    <location>
        <begin position="32"/>
        <end position="440"/>
    </location>
</feature>
<sequence length="440" mass="47394">MPLLSSSHSCLCNCNLFAAITLILSLTPSLQIPLLAPISKDDTTQLYTLSLYLKTPLQPTKLHLHLGSSFTWLTCDNSTYTSTSYHHIPCNSSLCSSFHPTACSTCFHSPAPNCATNACSLFPENPITRNTLLATALIDALALPTSDGSTHSPLVLISHFIFSCSEHSLLQGLPVNVSGLASLGRSNHSLPAQISNSLSSPRCFALCLPGSSSKPGSAFFGSTGPYFLSSKTDLSKSLTYTPLIVNPVGDTVITDNAQPSDEYFINLTSIKINGNPLSINASILTVDSNGFGGTKISTAEPYTVLETSIYKAFVERFVNESSAFNLTVTEAVEPFGVCYPAKEFTETRVGPAVPTVDLVMHSEDVLWRMFGGNSMVRIEKEGVEAVWCLGFVDGGIRRRAAVVIGGHQLEDNLVQFDLESNRFGFTSSLLLQDVTCSFQY</sequence>
<organism evidence="7 8">
    <name type="scientific">Clitoria ternatea</name>
    <name type="common">Butterfly pea</name>
    <dbReference type="NCBI Taxonomy" id="43366"/>
    <lineage>
        <taxon>Eukaryota</taxon>
        <taxon>Viridiplantae</taxon>
        <taxon>Streptophyta</taxon>
        <taxon>Embryophyta</taxon>
        <taxon>Tracheophyta</taxon>
        <taxon>Spermatophyta</taxon>
        <taxon>Magnoliopsida</taxon>
        <taxon>eudicotyledons</taxon>
        <taxon>Gunneridae</taxon>
        <taxon>Pentapetalae</taxon>
        <taxon>rosids</taxon>
        <taxon>fabids</taxon>
        <taxon>Fabales</taxon>
        <taxon>Fabaceae</taxon>
        <taxon>Papilionoideae</taxon>
        <taxon>50 kb inversion clade</taxon>
        <taxon>NPAAA clade</taxon>
        <taxon>indigoferoid/millettioid clade</taxon>
        <taxon>Phaseoleae</taxon>
        <taxon>Clitoria</taxon>
    </lineage>
</organism>
<keyword evidence="4 5" id="KW-0732">Signal</keyword>
<keyword evidence="8" id="KW-1185">Reference proteome</keyword>
<comment type="subcellular location">
    <subcellularLocation>
        <location evidence="1">Secreted</location>
        <location evidence="1">Extracellular space</location>
    </subcellularLocation>
</comment>
<dbReference type="PROSITE" id="PS51767">
    <property type="entry name" value="PEPTIDASE_A1"/>
    <property type="match status" value="1"/>
</dbReference>
<dbReference type="InterPro" id="IPR021109">
    <property type="entry name" value="Peptidase_aspartic_dom_sf"/>
</dbReference>
<dbReference type="Gene3D" id="2.40.70.10">
    <property type="entry name" value="Acid Proteases"/>
    <property type="match status" value="2"/>
</dbReference>
<dbReference type="GO" id="GO:0006508">
    <property type="term" value="P:proteolysis"/>
    <property type="evidence" value="ECO:0007669"/>
    <property type="project" value="InterPro"/>
</dbReference>
<comment type="caution">
    <text evidence="7">The sequence shown here is derived from an EMBL/GenBank/DDBJ whole genome shotgun (WGS) entry which is preliminary data.</text>
</comment>
<dbReference type="InterPro" id="IPR033121">
    <property type="entry name" value="PEPTIDASE_A1"/>
</dbReference>
<dbReference type="EMBL" id="JAYKXN010000005">
    <property type="protein sequence ID" value="KAK7285379.1"/>
    <property type="molecule type" value="Genomic_DNA"/>
</dbReference>
<dbReference type="InterPro" id="IPR032861">
    <property type="entry name" value="TAXi_N"/>
</dbReference>
<dbReference type="Pfam" id="PF14543">
    <property type="entry name" value="TAXi_N"/>
    <property type="match status" value="1"/>
</dbReference>
<dbReference type="InterPro" id="IPR033868">
    <property type="entry name" value="Xylanase_inhibitor_I-like"/>
</dbReference>
<evidence type="ECO:0000256" key="4">
    <source>
        <dbReference type="ARBA" id="ARBA00022729"/>
    </source>
</evidence>
<protein>
    <recommendedName>
        <fullName evidence="6">Peptidase A1 domain-containing protein</fullName>
    </recommendedName>
</protein>
<evidence type="ECO:0000313" key="7">
    <source>
        <dbReference type="EMBL" id="KAK7285379.1"/>
    </source>
</evidence>
<proteinExistence type="inferred from homology"/>
<evidence type="ECO:0000256" key="5">
    <source>
        <dbReference type="SAM" id="SignalP"/>
    </source>
</evidence>
<dbReference type="CDD" id="cd05489">
    <property type="entry name" value="xylanase_inhibitor_I_like"/>
    <property type="match status" value="1"/>
</dbReference>
<evidence type="ECO:0000259" key="6">
    <source>
        <dbReference type="PROSITE" id="PS51767"/>
    </source>
</evidence>